<evidence type="ECO:0000313" key="9">
    <source>
        <dbReference type="EMBL" id="OXG26535.1"/>
    </source>
</evidence>
<evidence type="ECO:0000256" key="5">
    <source>
        <dbReference type="ARBA" id="ARBA00023163"/>
    </source>
</evidence>
<dbReference type="InterPro" id="IPR007219">
    <property type="entry name" value="XnlR_reg_dom"/>
</dbReference>
<dbReference type="GO" id="GO:0006351">
    <property type="term" value="P:DNA-templated transcription"/>
    <property type="evidence" value="ECO:0007669"/>
    <property type="project" value="InterPro"/>
</dbReference>
<feature type="compositionally biased region" description="Polar residues" evidence="7">
    <location>
        <begin position="262"/>
        <end position="300"/>
    </location>
</feature>
<dbReference type="GO" id="GO:0000976">
    <property type="term" value="F:transcription cis-regulatory region binding"/>
    <property type="evidence" value="ECO:0007669"/>
    <property type="project" value="TreeGrafter"/>
</dbReference>
<keyword evidence="2" id="KW-0479">Metal-binding</keyword>
<evidence type="ECO:0000256" key="2">
    <source>
        <dbReference type="ARBA" id="ARBA00022723"/>
    </source>
</evidence>
<dbReference type="Gene3D" id="4.10.240.10">
    <property type="entry name" value="Zn(2)-C6 fungal-type DNA-binding domain"/>
    <property type="match status" value="1"/>
</dbReference>
<evidence type="ECO:0000313" key="10">
    <source>
        <dbReference type="Proteomes" id="UP000199727"/>
    </source>
</evidence>
<feature type="region of interest" description="Disordered" evidence="7">
    <location>
        <begin position="207"/>
        <end position="410"/>
    </location>
</feature>
<dbReference type="SMART" id="SM00066">
    <property type="entry name" value="GAL4"/>
    <property type="match status" value="1"/>
</dbReference>
<dbReference type="Pfam" id="PF04082">
    <property type="entry name" value="Fungal_trans"/>
    <property type="match status" value="1"/>
</dbReference>
<dbReference type="PROSITE" id="PS50048">
    <property type="entry name" value="ZN2_CY6_FUNGAL_2"/>
    <property type="match status" value="1"/>
</dbReference>
<dbReference type="OrthoDB" id="2569636at2759"/>
<feature type="region of interest" description="Disordered" evidence="7">
    <location>
        <begin position="133"/>
        <end position="152"/>
    </location>
</feature>
<keyword evidence="4" id="KW-0238">DNA-binding</keyword>
<evidence type="ECO:0000256" key="3">
    <source>
        <dbReference type="ARBA" id="ARBA00023015"/>
    </source>
</evidence>
<dbReference type="InterPro" id="IPR001138">
    <property type="entry name" value="Zn2Cys6_DnaBD"/>
</dbReference>
<protein>
    <recommendedName>
        <fullName evidence="8">Zn(2)-C6 fungal-type domain-containing protein</fullName>
    </recommendedName>
</protein>
<dbReference type="GO" id="GO:0008270">
    <property type="term" value="F:zinc ion binding"/>
    <property type="evidence" value="ECO:0007669"/>
    <property type="project" value="InterPro"/>
</dbReference>
<proteinExistence type="predicted"/>
<organism evidence="9 10">
    <name type="scientific">Cryptococcus neoformans Tu259-1</name>
    <dbReference type="NCBI Taxonomy" id="1230072"/>
    <lineage>
        <taxon>Eukaryota</taxon>
        <taxon>Fungi</taxon>
        <taxon>Dikarya</taxon>
        <taxon>Basidiomycota</taxon>
        <taxon>Agaricomycotina</taxon>
        <taxon>Tremellomycetes</taxon>
        <taxon>Tremellales</taxon>
        <taxon>Cryptococcaceae</taxon>
        <taxon>Cryptococcus</taxon>
        <taxon>Cryptococcus neoformans species complex</taxon>
    </lineage>
</organism>
<evidence type="ECO:0000256" key="7">
    <source>
        <dbReference type="SAM" id="MobiDB-lite"/>
    </source>
</evidence>
<dbReference type="InterPro" id="IPR051089">
    <property type="entry name" value="prtT"/>
</dbReference>
<dbReference type="PANTHER" id="PTHR31845:SF19">
    <property type="entry name" value="TRANSCRIPTION FACTOR DOMAIN-CONTAINING PROTEIN"/>
    <property type="match status" value="1"/>
</dbReference>
<comment type="caution">
    <text evidence="9">The sequence shown here is derived from an EMBL/GenBank/DDBJ whole genome shotgun (WGS) entry which is preliminary data.</text>
</comment>
<gene>
    <name evidence="9" type="ORF">C361_01294</name>
</gene>
<feature type="compositionally biased region" description="Polar residues" evidence="7">
    <location>
        <begin position="102"/>
        <end position="117"/>
    </location>
</feature>
<comment type="subcellular location">
    <subcellularLocation>
        <location evidence="1">Nucleus</location>
    </subcellularLocation>
</comment>
<feature type="compositionally biased region" description="Polar residues" evidence="7">
    <location>
        <begin position="312"/>
        <end position="337"/>
    </location>
</feature>
<dbReference type="Pfam" id="PF00172">
    <property type="entry name" value="Zn_clus"/>
    <property type="match status" value="1"/>
</dbReference>
<dbReference type="GO" id="GO:0005634">
    <property type="term" value="C:nucleus"/>
    <property type="evidence" value="ECO:0007669"/>
    <property type="project" value="UniProtKB-SubCell"/>
</dbReference>
<evidence type="ECO:0000256" key="6">
    <source>
        <dbReference type="ARBA" id="ARBA00023242"/>
    </source>
</evidence>
<feature type="region of interest" description="Disordered" evidence="7">
    <location>
        <begin position="68"/>
        <end position="123"/>
    </location>
</feature>
<dbReference type="GO" id="GO:0000981">
    <property type="term" value="F:DNA-binding transcription factor activity, RNA polymerase II-specific"/>
    <property type="evidence" value="ECO:0007669"/>
    <property type="project" value="InterPro"/>
</dbReference>
<feature type="domain" description="Zn(2)-C6 fungal-type" evidence="8">
    <location>
        <begin position="28"/>
        <end position="65"/>
    </location>
</feature>
<feature type="compositionally biased region" description="Polar residues" evidence="7">
    <location>
        <begin position="245"/>
        <end position="255"/>
    </location>
</feature>
<dbReference type="EMBL" id="AMKT01000024">
    <property type="protein sequence ID" value="OXG26535.1"/>
    <property type="molecule type" value="Genomic_DNA"/>
</dbReference>
<feature type="compositionally biased region" description="Polar residues" evidence="7">
    <location>
        <begin position="78"/>
        <end position="92"/>
    </location>
</feature>
<sequence length="854" mass="95893">MPPYPSNNGAPSKHSHVRTELIKRPREACLNCRSLKTRCLPYGDRPLTSKDTCARCTKYGLECQYIRKPRGKPKTDDLSNLESEGSGPSKSRNGPAEEPRNQGRNSNNFSEALSNPLPSVITPLKDDRLRSQDYMPFQPSYDNTPSSHMAPMPGMQRPGEYTKSFMPVPCADIGLSSVEAWGSTTPDSAIPHGTSFTDSFARAIPPALQPQPYQRPPSHSLPSYPTPPTAYTSHMPPPDHRHTGQHYTQHSSTQLLPPLLMHSSSTQSDRNILSMPGNLSTPSINDNSYRSHRQMPSPNQMVRLPPMDVGPPQSQLQHHSLPAVNSRNSQCSTPSYDSSERRRQAQPSSVLTDYIEPQLDHEHSHSPSPPSHDPARTGAKGPLIQQPVPRNSFHSAHGADGTVQDTKAGGRLSSLSPLELGLVDEQEAKWLYSRFKQHLGPIIALLDFEYHTYERVKLSDSLFTAMLYASSRFFHPEICRPLYNHANTIVNRMITHGTVDLPSVQAFIILSFWSIQNDESAYMKSGIAVRAAYQLRLWKKHDRPLPQDEEEVRAILDRERTWIAVIIMDTGFSVIFEQPITLPQQGRGFDDIYEWANEHAHLDIPGDYYLAWSAEDSKNKLPSHHTVQNPNYENTVAATEKRHIDNLNKALPHLSPLYSQMATIVTDIVLARNQSEGLKFGHIDMIKNRLISLSEKIAESLNRFAAEGHLIFWSDMFSAGVSMPGVLFYKTRSLFSPTELDRVLAILNNLLNMCSTMLGAHNDHPLYFTYRFYRRLIPVLERVRQGVESPQPPVVDVEYPYRVVLLNDSHAFQNGNLFHGNQQLASHANNSAESDELWNFILGADSGMGQTFTA</sequence>
<name>A0A854QPW0_CRYNE</name>
<keyword evidence="6" id="KW-0539">Nucleus</keyword>
<keyword evidence="3" id="KW-0805">Transcription regulation</keyword>
<keyword evidence="5" id="KW-0804">Transcription</keyword>
<reference evidence="9 10" key="1">
    <citation type="submission" date="2017-06" db="EMBL/GenBank/DDBJ databases">
        <title>Global population genomics of the pathogenic fungus Cryptococcus neoformans var. grubii.</title>
        <authorList>
            <person name="Cuomo C."/>
            <person name="Litvintseva A."/>
            <person name="Chen Y."/>
            <person name="Young S."/>
            <person name="Zeng Q."/>
            <person name="Chapman S."/>
            <person name="Gujja S."/>
            <person name="Saif S."/>
            <person name="Birren B."/>
        </authorList>
    </citation>
    <scope>NUCLEOTIDE SEQUENCE [LARGE SCALE GENOMIC DNA]</scope>
    <source>
        <strain evidence="9 10">Tu259-1</strain>
    </source>
</reference>
<evidence type="ECO:0000259" key="8">
    <source>
        <dbReference type="PROSITE" id="PS50048"/>
    </source>
</evidence>
<evidence type="ECO:0000256" key="4">
    <source>
        <dbReference type="ARBA" id="ARBA00023125"/>
    </source>
</evidence>
<dbReference type="InterPro" id="IPR036864">
    <property type="entry name" value="Zn2-C6_fun-type_DNA-bd_sf"/>
</dbReference>
<dbReference type="SUPFAM" id="SSF57701">
    <property type="entry name" value="Zn2/Cys6 DNA-binding domain"/>
    <property type="match status" value="1"/>
</dbReference>
<accession>A0A854QPW0</accession>
<dbReference type="Proteomes" id="UP000199727">
    <property type="component" value="Unassembled WGS sequence"/>
</dbReference>
<dbReference type="PANTHER" id="PTHR31845">
    <property type="entry name" value="FINGER DOMAIN PROTEIN, PUTATIVE-RELATED"/>
    <property type="match status" value="1"/>
</dbReference>
<dbReference type="AlphaFoldDB" id="A0A854QPW0"/>
<dbReference type="CDD" id="cd00067">
    <property type="entry name" value="GAL4"/>
    <property type="match status" value="1"/>
</dbReference>
<dbReference type="CDD" id="cd12148">
    <property type="entry name" value="fungal_TF_MHR"/>
    <property type="match status" value="1"/>
</dbReference>
<evidence type="ECO:0000256" key="1">
    <source>
        <dbReference type="ARBA" id="ARBA00004123"/>
    </source>
</evidence>